<dbReference type="GO" id="GO:0016791">
    <property type="term" value="F:phosphatase activity"/>
    <property type="evidence" value="ECO:0007669"/>
    <property type="project" value="TreeGrafter"/>
</dbReference>
<dbReference type="Proteomes" id="UP000592181">
    <property type="component" value="Unassembled WGS sequence"/>
</dbReference>
<evidence type="ECO:0000313" key="4">
    <source>
        <dbReference type="Proteomes" id="UP000592181"/>
    </source>
</evidence>
<dbReference type="Gene3D" id="3.40.50.1240">
    <property type="entry name" value="Phosphoglycerate mutase-like"/>
    <property type="match status" value="1"/>
</dbReference>
<dbReference type="GO" id="GO:0005737">
    <property type="term" value="C:cytoplasm"/>
    <property type="evidence" value="ECO:0007669"/>
    <property type="project" value="TreeGrafter"/>
</dbReference>
<accession>A0A852X6T4</accession>
<dbReference type="SUPFAM" id="SSF53254">
    <property type="entry name" value="Phosphoglycerate mutase-like"/>
    <property type="match status" value="1"/>
</dbReference>
<sequence>MPYCILARHGRSSANTAGVLAGWTPDVALDDTGREQATDLADRLAEVPLVRVVTSPLLRCRQTAEPLLRARGMQDQQHEGLAECRYGAWTGRPLKELAAEPLWRTVQDDPESAAFPPGEEYPAESLRQMYHRAVAAVAEIDAEVAAEHGPHAAWLAVSHGDVIKAVLAEAAGGGLAHLQRQHVDPASVSVVQRREGRSMLLRTNDTGRRLTIAPPEAGRDGDAVVGGGAG</sequence>
<dbReference type="SMART" id="SM00855">
    <property type="entry name" value="PGAM"/>
    <property type="match status" value="1"/>
</dbReference>
<dbReference type="EMBL" id="JACBZX010000001">
    <property type="protein sequence ID" value="NYG38148.1"/>
    <property type="molecule type" value="Genomic_DNA"/>
</dbReference>
<dbReference type="InterPro" id="IPR013078">
    <property type="entry name" value="His_Pase_superF_clade-1"/>
</dbReference>
<feature type="binding site" evidence="2">
    <location>
        <begin position="83"/>
        <end position="86"/>
    </location>
    <ligand>
        <name>substrate</name>
    </ligand>
</feature>
<dbReference type="PANTHER" id="PTHR48100">
    <property type="entry name" value="BROAD-SPECIFICITY PHOSPHATASE YOR283W-RELATED"/>
    <property type="match status" value="1"/>
</dbReference>
<dbReference type="NCBIfam" id="TIGR03848">
    <property type="entry name" value="MSMEG_4193"/>
    <property type="match status" value="1"/>
</dbReference>
<dbReference type="InterPro" id="IPR022492">
    <property type="entry name" value="Phosphomutase_MSMEG4193_put"/>
</dbReference>
<comment type="caution">
    <text evidence="3">The sequence shown here is derived from an EMBL/GenBank/DDBJ whole genome shotgun (WGS) entry which is preliminary data.</text>
</comment>
<feature type="active site" description="Proton donor/acceptor" evidence="1">
    <location>
        <position position="83"/>
    </location>
</feature>
<dbReference type="InterPro" id="IPR029033">
    <property type="entry name" value="His_PPase_superfam"/>
</dbReference>
<feature type="binding site" evidence="2">
    <location>
        <begin position="8"/>
        <end position="15"/>
    </location>
    <ligand>
        <name>substrate</name>
    </ligand>
</feature>
<dbReference type="RefSeq" id="WP_179463387.1">
    <property type="nucleotide sequence ID" value="NZ_JACBZX010000001.1"/>
</dbReference>
<gene>
    <name evidence="3" type="ORF">BJY28_002617</name>
</gene>
<name>A0A852X6T4_9MICO</name>
<keyword evidence="4" id="KW-1185">Reference proteome</keyword>
<dbReference type="AlphaFoldDB" id="A0A852X6T4"/>
<evidence type="ECO:0000256" key="2">
    <source>
        <dbReference type="PIRSR" id="PIRSR613078-2"/>
    </source>
</evidence>
<dbReference type="InterPro" id="IPR050275">
    <property type="entry name" value="PGM_Phosphatase"/>
</dbReference>
<protein>
    <submittedName>
        <fullName evidence="3">Putative phosphomutase (TIGR03848 family)</fullName>
    </submittedName>
</protein>
<dbReference type="CDD" id="cd07067">
    <property type="entry name" value="HP_PGM_like"/>
    <property type="match status" value="1"/>
</dbReference>
<dbReference type="PANTHER" id="PTHR48100:SF2">
    <property type="entry name" value="CONSERVED PROTEIN"/>
    <property type="match status" value="1"/>
</dbReference>
<evidence type="ECO:0000313" key="3">
    <source>
        <dbReference type="EMBL" id="NYG38148.1"/>
    </source>
</evidence>
<proteinExistence type="predicted"/>
<feature type="active site" description="Tele-phosphohistidine intermediate" evidence="1">
    <location>
        <position position="9"/>
    </location>
</feature>
<dbReference type="Pfam" id="PF00300">
    <property type="entry name" value="His_Phos_1"/>
    <property type="match status" value="1"/>
</dbReference>
<reference evidence="3 4" key="1">
    <citation type="submission" date="2020-07" db="EMBL/GenBank/DDBJ databases">
        <title>Sequencing the genomes of 1000 actinobacteria strains.</title>
        <authorList>
            <person name="Klenk H.-P."/>
        </authorList>
    </citation>
    <scope>NUCLEOTIDE SEQUENCE [LARGE SCALE GENOMIC DNA]</scope>
    <source>
        <strain evidence="3 4">DSM 24723</strain>
    </source>
</reference>
<feature type="binding site" evidence="2">
    <location>
        <position position="59"/>
    </location>
    <ligand>
        <name>substrate</name>
    </ligand>
</feature>
<evidence type="ECO:0000256" key="1">
    <source>
        <dbReference type="PIRSR" id="PIRSR613078-1"/>
    </source>
</evidence>
<organism evidence="3 4">
    <name type="scientific">Janibacter alkaliphilus</name>
    <dbReference type="NCBI Taxonomy" id="1069963"/>
    <lineage>
        <taxon>Bacteria</taxon>
        <taxon>Bacillati</taxon>
        <taxon>Actinomycetota</taxon>
        <taxon>Actinomycetes</taxon>
        <taxon>Micrococcales</taxon>
        <taxon>Intrasporangiaceae</taxon>
        <taxon>Janibacter</taxon>
    </lineage>
</organism>